<dbReference type="RefSeq" id="WP_201684881.1">
    <property type="nucleotide sequence ID" value="NZ_JAEQNA010000006.1"/>
</dbReference>
<evidence type="ECO:0000313" key="4">
    <source>
        <dbReference type="Proteomes" id="UP000613011"/>
    </source>
</evidence>
<accession>A0A936ZWF9</accession>
<dbReference type="InterPro" id="IPR005064">
    <property type="entry name" value="BUG"/>
</dbReference>
<dbReference type="Pfam" id="PF03401">
    <property type="entry name" value="TctC"/>
    <property type="match status" value="1"/>
</dbReference>
<gene>
    <name evidence="3" type="ORF">JI739_15730</name>
</gene>
<dbReference type="Proteomes" id="UP000613011">
    <property type="component" value="Unassembled WGS sequence"/>
</dbReference>
<proteinExistence type="inferred from homology"/>
<keyword evidence="2" id="KW-0732">Signal</keyword>
<dbReference type="CDD" id="cd07012">
    <property type="entry name" value="PBP2_Bug_TTT"/>
    <property type="match status" value="1"/>
</dbReference>
<dbReference type="EMBL" id="JAEQNA010000006">
    <property type="protein sequence ID" value="MBL0421799.1"/>
    <property type="molecule type" value="Genomic_DNA"/>
</dbReference>
<dbReference type="PANTHER" id="PTHR42928:SF5">
    <property type="entry name" value="BLR1237 PROTEIN"/>
    <property type="match status" value="1"/>
</dbReference>
<feature type="signal peptide" evidence="2">
    <location>
        <begin position="1"/>
        <end position="23"/>
    </location>
</feature>
<organism evidence="3 4">
    <name type="scientific">Ramlibacter aurantiacus</name>
    <dbReference type="NCBI Taxonomy" id="2801330"/>
    <lineage>
        <taxon>Bacteria</taxon>
        <taxon>Pseudomonadati</taxon>
        <taxon>Pseudomonadota</taxon>
        <taxon>Betaproteobacteria</taxon>
        <taxon>Burkholderiales</taxon>
        <taxon>Comamonadaceae</taxon>
        <taxon>Ramlibacter</taxon>
    </lineage>
</organism>
<protein>
    <submittedName>
        <fullName evidence="3">Tripartite tricarboxylate transporter substrate binding protein</fullName>
    </submittedName>
</protein>
<name>A0A936ZWF9_9BURK</name>
<sequence>MNLARTCALAAGLSLAVLGVSHAQTSFPTKPVRLVVPYPAGGALDGSARIVAAEMAKTLGQPVIVDNRPGGAGTMGADHVAKAQPDGYTLCWCPTGPLTITPQSDPKVPYQPLRDLMPVSHAINMDNVIMARKNFPANSLAELLALGKKNSSAITYGTPGAGGTHHLGAEWLRAETGINIVHVPYKGENPAVADLLGGHIDLVMGSAALAAPLLQEGKIKVLGNLGAQRSKLLPQIPTVAESGFPNYGWTNFIGINAPAGTPAPVIDALSSAAAKAVREPAVQEKFVALGFQGVGSTPAQYAEFLRKETATWGRLLKTTNLTRD</sequence>
<dbReference type="PANTHER" id="PTHR42928">
    <property type="entry name" value="TRICARBOXYLATE-BINDING PROTEIN"/>
    <property type="match status" value="1"/>
</dbReference>
<evidence type="ECO:0000256" key="1">
    <source>
        <dbReference type="ARBA" id="ARBA00006987"/>
    </source>
</evidence>
<dbReference type="AlphaFoldDB" id="A0A936ZWF9"/>
<dbReference type="SUPFAM" id="SSF53850">
    <property type="entry name" value="Periplasmic binding protein-like II"/>
    <property type="match status" value="1"/>
</dbReference>
<dbReference type="InterPro" id="IPR042100">
    <property type="entry name" value="Bug_dom1"/>
</dbReference>
<comment type="caution">
    <text evidence="3">The sequence shown here is derived from an EMBL/GenBank/DDBJ whole genome shotgun (WGS) entry which is preliminary data.</text>
</comment>
<reference evidence="3" key="1">
    <citation type="submission" date="2021-01" db="EMBL/GenBank/DDBJ databases">
        <title>Ramlibacter sp. strain AW1 16S ribosomal RNA gene Genome sequencing and assembly.</title>
        <authorList>
            <person name="Kang M."/>
        </authorList>
    </citation>
    <scope>NUCLEOTIDE SEQUENCE</scope>
    <source>
        <strain evidence="3">AW1</strain>
    </source>
</reference>
<evidence type="ECO:0000313" key="3">
    <source>
        <dbReference type="EMBL" id="MBL0421799.1"/>
    </source>
</evidence>
<dbReference type="Gene3D" id="3.40.190.10">
    <property type="entry name" value="Periplasmic binding protein-like II"/>
    <property type="match status" value="1"/>
</dbReference>
<keyword evidence="4" id="KW-1185">Reference proteome</keyword>
<dbReference type="PIRSF" id="PIRSF017082">
    <property type="entry name" value="YflP"/>
    <property type="match status" value="1"/>
</dbReference>
<feature type="chain" id="PRO_5037551734" evidence="2">
    <location>
        <begin position="24"/>
        <end position="324"/>
    </location>
</feature>
<evidence type="ECO:0000256" key="2">
    <source>
        <dbReference type="SAM" id="SignalP"/>
    </source>
</evidence>
<dbReference type="Gene3D" id="3.40.190.150">
    <property type="entry name" value="Bordetella uptake gene, domain 1"/>
    <property type="match status" value="1"/>
</dbReference>
<comment type="similarity">
    <text evidence="1">Belongs to the UPF0065 (bug) family.</text>
</comment>